<dbReference type="Pfam" id="PF00672">
    <property type="entry name" value="HAMP"/>
    <property type="match status" value="1"/>
</dbReference>
<comment type="similarity">
    <text evidence="8">Belongs to the methyl-accepting chemotaxis (MCP) protein family.</text>
</comment>
<dbReference type="Pfam" id="PF17200">
    <property type="entry name" value="sCache_2"/>
    <property type="match status" value="1"/>
</dbReference>
<dbReference type="SMART" id="SM01049">
    <property type="entry name" value="Cache_2"/>
    <property type="match status" value="1"/>
</dbReference>
<dbReference type="Gene3D" id="1.10.8.500">
    <property type="entry name" value="HAMP domain in histidine kinase"/>
    <property type="match status" value="1"/>
</dbReference>
<gene>
    <name evidence="14" type="ORF">QOZ94_004287</name>
</gene>
<dbReference type="RefSeq" id="WP_237347527.1">
    <property type="nucleotide sequence ID" value="NZ_JABWGX010000038.1"/>
</dbReference>
<dbReference type="EMBL" id="JAUSVY010000019">
    <property type="protein sequence ID" value="MDQ0507463.1"/>
    <property type="molecule type" value="Genomic_DNA"/>
</dbReference>
<dbReference type="SMART" id="SM00283">
    <property type="entry name" value="MA"/>
    <property type="match status" value="1"/>
</dbReference>
<dbReference type="SUPFAM" id="SSF58104">
    <property type="entry name" value="Methyl-accepting chemotaxis protein (MCP) signaling domain"/>
    <property type="match status" value="1"/>
</dbReference>
<dbReference type="InterPro" id="IPR004089">
    <property type="entry name" value="MCPsignal_dom"/>
</dbReference>
<organism evidence="14 15">
    <name type="scientific">Xanthobacter agilis</name>
    <dbReference type="NCBI Taxonomy" id="47492"/>
    <lineage>
        <taxon>Bacteria</taxon>
        <taxon>Pseudomonadati</taxon>
        <taxon>Pseudomonadota</taxon>
        <taxon>Alphaproteobacteria</taxon>
        <taxon>Hyphomicrobiales</taxon>
        <taxon>Xanthobacteraceae</taxon>
        <taxon>Xanthobacter</taxon>
    </lineage>
</organism>
<dbReference type="Gene3D" id="3.30.450.20">
    <property type="entry name" value="PAS domain"/>
    <property type="match status" value="1"/>
</dbReference>
<evidence type="ECO:0000256" key="10">
    <source>
        <dbReference type="SAM" id="Phobius"/>
    </source>
</evidence>
<evidence type="ECO:0000256" key="1">
    <source>
        <dbReference type="ARBA" id="ARBA00004429"/>
    </source>
</evidence>
<comment type="caution">
    <text evidence="14">The sequence shown here is derived from an EMBL/GenBank/DDBJ whole genome shotgun (WGS) entry which is preliminary data.</text>
</comment>
<evidence type="ECO:0000256" key="4">
    <source>
        <dbReference type="ARBA" id="ARBA00022692"/>
    </source>
</evidence>
<evidence type="ECO:0000256" key="7">
    <source>
        <dbReference type="ARBA" id="ARBA00023224"/>
    </source>
</evidence>
<evidence type="ECO:0000259" key="11">
    <source>
        <dbReference type="PROSITE" id="PS50111"/>
    </source>
</evidence>
<dbReference type="PANTHER" id="PTHR32089">
    <property type="entry name" value="METHYL-ACCEPTING CHEMOTAXIS PROTEIN MCPB"/>
    <property type="match status" value="1"/>
</dbReference>
<keyword evidence="6 10" id="KW-0472">Membrane</keyword>
<keyword evidence="5 10" id="KW-1133">Transmembrane helix</keyword>
<reference evidence="14 15" key="1">
    <citation type="submission" date="2023-07" db="EMBL/GenBank/DDBJ databases">
        <title>Genomic Encyclopedia of Type Strains, Phase IV (KMG-IV): sequencing the most valuable type-strain genomes for metagenomic binning, comparative biology and taxonomic classification.</title>
        <authorList>
            <person name="Goeker M."/>
        </authorList>
    </citation>
    <scope>NUCLEOTIDE SEQUENCE [LARGE SCALE GENOMIC DNA]</scope>
    <source>
        <strain evidence="14 15">DSM 3770</strain>
    </source>
</reference>
<dbReference type="PANTHER" id="PTHR32089:SF112">
    <property type="entry name" value="LYSOZYME-LIKE PROTEIN-RELATED"/>
    <property type="match status" value="1"/>
</dbReference>
<accession>A0ABU0LK53</accession>
<dbReference type="Proteomes" id="UP001241747">
    <property type="component" value="Unassembled WGS sequence"/>
</dbReference>
<comment type="subcellular location">
    <subcellularLocation>
        <location evidence="1">Cell inner membrane</location>
        <topology evidence="1">Multi-pass membrane protein</topology>
    </subcellularLocation>
</comment>
<dbReference type="PROSITE" id="PS50111">
    <property type="entry name" value="CHEMOTAXIS_TRANSDUC_2"/>
    <property type="match status" value="1"/>
</dbReference>
<feature type="domain" description="Methyl-accepting transducer" evidence="11">
    <location>
        <begin position="281"/>
        <end position="517"/>
    </location>
</feature>
<evidence type="ECO:0000259" key="13">
    <source>
        <dbReference type="PROSITE" id="PS50885"/>
    </source>
</evidence>
<evidence type="ECO:0000256" key="8">
    <source>
        <dbReference type="ARBA" id="ARBA00029447"/>
    </source>
</evidence>
<feature type="domain" description="HAMP" evidence="13">
    <location>
        <begin position="188"/>
        <end position="241"/>
    </location>
</feature>
<name>A0ABU0LK53_XANAG</name>
<proteinExistence type="inferred from homology"/>
<dbReference type="SMART" id="SM00304">
    <property type="entry name" value="HAMP"/>
    <property type="match status" value="1"/>
</dbReference>
<keyword evidence="7 9" id="KW-0807">Transducer</keyword>
<keyword evidence="3" id="KW-0997">Cell inner membrane</keyword>
<evidence type="ECO:0000313" key="14">
    <source>
        <dbReference type="EMBL" id="MDQ0507463.1"/>
    </source>
</evidence>
<dbReference type="PROSITE" id="PS50885">
    <property type="entry name" value="HAMP"/>
    <property type="match status" value="1"/>
</dbReference>
<dbReference type="PRINTS" id="PR00260">
    <property type="entry name" value="CHEMTRNSDUCR"/>
</dbReference>
<evidence type="ECO:0000256" key="6">
    <source>
        <dbReference type="ARBA" id="ARBA00023136"/>
    </source>
</evidence>
<dbReference type="InterPro" id="IPR004090">
    <property type="entry name" value="Chemotax_Me-accpt_rcpt"/>
</dbReference>
<keyword evidence="4 10" id="KW-0812">Transmembrane</keyword>
<dbReference type="Pfam" id="PF00015">
    <property type="entry name" value="MCPsignal"/>
    <property type="match status" value="1"/>
</dbReference>
<dbReference type="InterPro" id="IPR000727">
    <property type="entry name" value="T_SNARE_dom"/>
</dbReference>
<evidence type="ECO:0000313" key="15">
    <source>
        <dbReference type="Proteomes" id="UP001241747"/>
    </source>
</evidence>
<evidence type="ECO:0000256" key="5">
    <source>
        <dbReference type="ARBA" id="ARBA00022989"/>
    </source>
</evidence>
<sequence length="537" mass="56860">MVSAIFLFSLRASMLEERKNGVSHIVESALSQISAYHQEVQKGALNEAEARKLAGDLVHRLRFEGNNYIWINSVDGIGVFHGARRQVEGRDRSQEKDSHGNPFVQAQIALAKAGGGFTTYYAPKAGGDPTPYEKVSYSVLFEPWGWVISAGVYVDDIDREFQAQATRLAVSISVLLVVLATAFFLLYRSITRPMTTLSADLRAIGDGHLDAEIVSSRRSDEFGAIGRSVVYMQERMREGVRMKLEQEARERTEREALARRERLAATFVERMQGLAAGFAGSSGEVADAARNLSATAEQTAQQAHAVSGAAEDAATNVQTVAASTEEMAASVREISSQVVHSVQIADTAFSEAQSSNARISDLAAAASSIGDVINLIRSIADQTNLLALNATIEAARAGEAGKGFAVVAAEVKALAHQTGKATEEIGSKVSEIQQATESSVRSMSAIAQVISTIKEIATTISGAVEEQSAATGEIAQNCQQAASGTHQVMQNISGVGQAAGMTGAAATQLLTLSSGLSGQAQELRKTVDSFVADFAAA</sequence>
<dbReference type="InterPro" id="IPR003660">
    <property type="entry name" value="HAMP_dom"/>
</dbReference>
<keyword evidence="15" id="KW-1185">Reference proteome</keyword>
<dbReference type="PROSITE" id="PS50192">
    <property type="entry name" value="T_SNARE"/>
    <property type="match status" value="1"/>
</dbReference>
<feature type="transmembrane region" description="Helical" evidence="10">
    <location>
        <begin position="168"/>
        <end position="187"/>
    </location>
</feature>
<protein>
    <submittedName>
        <fullName evidence="14">Methyl-accepting chemotaxis protein</fullName>
    </submittedName>
</protein>
<dbReference type="Gene3D" id="1.10.287.950">
    <property type="entry name" value="Methyl-accepting chemotaxis protein"/>
    <property type="match status" value="1"/>
</dbReference>
<dbReference type="InterPro" id="IPR033480">
    <property type="entry name" value="sCache_2"/>
</dbReference>
<evidence type="ECO:0000256" key="3">
    <source>
        <dbReference type="ARBA" id="ARBA00022519"/>
    </source>
</evidence>
<dbReference type="CDD" id="cd06225">
    <property type="entry name" value="HAMP"/>
    <property type="match status" value="1"/>
</dbReference>
<evidence type="ECO:0000256" key="2">
    <source>
        <dbReference type="ARBA" id="ARBA00022475"/>
    </source>
</evidence>
<evidence type="ECO:0000259" key="12">
    <source>
        <dbReference type="PROSITE" id="PS50192"/>
    </source>
</evidence>
<keyword evidence="2" id="KW-1003">Cell membrane</keyword>
<feature type="domain" description="T-SNARE coiled-coil homology" evidence="12">
    <location>
        <begin position="433"/>
        <end position="495"/>
    </location>
</feature>
<evidence type="ECO:0000256" key="9">
    <source>
        <dbReference type="PROSITE-ProRule" id="PRU00284"/>
    </source>
</evidence>